<name>A0A6J8CE99_MYTCO</name>
<dbReference type="OrthoDB" id="6158438at2759"/>
<dbReference type="Proteomes" id="UP000507470">
    <property type="component" value="Unassembled WGS sequence"/>
</dbReference>
<reference evidence="1 2" key="1">
    <citation type="submission" date="2020-06" db="EMBL/GenBank/DDBJ databases">
        <authorList>
            <person name="Li R."/>
            <person name="Bekaert M."/>
        </authorList>
    </citation>
    <scope>NUCLEOTIDE SEQUENCE [LARGE SCALE GENOMIC DNA]</scope>
    <source>
        <strain evidence="2">wild</strain>
    </source>
</reference>
<proteinExistence type="predicted"/>
<evidence type="ECO:0000313" key="2">
    <source>
        <dbReference type="Proteomes" id="UP000507470"/>
    </source>
</evidence>
<dbReference type="EMBL" id="CACVKT020005204">
    <property type="protein sequence ID" value="CAC5393579.1"/>
    <property type="molecule type" value="Genomic_DNA"/>
</dbReference>
<dbReference type="AlphaFoldDB" id="A0A6J8CE99"/>
<protein>
    <submittedName>
        <fullName evidence="1">Uncharacterized protein</fullName>
    </submittedName>
</protein>
<organism evidence="1 2">
    <name type="scientific">Mytilus coruscus</name>
    <name type="common">Sea mussel</name>
    <dbReference type="NCBI Taxonomy" id="42192"/>
    <lineage>
        <taxon>Eukaryota</taxon>
        <taxon>Metazoa</taxon>
        <taxon>Spiralia</taxon>
        <taxon>Lophotrochozoa</taxon>
        <taxon>Mollusca</taxon>
        <taxon>Bivalvia</taxon>
        <taxon>Autobranchia</taxon>
        <taxon>Pteriomorphia</taxon>
        <taxon>Mytilida</taxon>
        <taxon>Mytiloidea</taxon>
        <taxon>Mytilidae</taxon>
        <taxon>Mytilinae</taxon>
        <taxon>Mytilus</taxon>
    </lineage>
</organism>
<accession>A0A6J8CE99</accession>
<gene>
    <name evidence="1" type="ORF">MCOR_28432</name>
</gene>
<keyword evidence="2" id="KW-1185">Reference proteome</keyword>
<sequence length="568" mass="66399">MENSEWRFLQIFKKTLVEHVDPLKITQRLCKLKILNGSQRKGIFALFCCDRYRIWEQLFNLLEKHCSLQQFLQVLLECSYIELFLQISIQFKCYSNHVGQLFAVQRTGSLSSSRRFSQELFIELKIKTHNISIGDPRKHLHEKSEIYRTNYFKESEYLEKMAKADKYAASLCAEIDAHTMLYVQKLPSHGLFEKLKQLIPYTSNTHVTQVAYDSRLAIAHSIADQDDKGHNFLRQAMASSIYIGHCVELVNMLYIFVFNLICVYEKNPTAQTLEKIMKIAEYSLHCLQEEEECVIRSFWMRMFYLRMVYCLLGISNKGDVIPCCIVLPKHVQRARDLLAEVDKIWNGIETRRQMFYYVAQARIEELENPPEEIDLALEYINMATEIARKGDFGEAKFINEYAEALKIKQRKHYRGDANDEVHSLILTRAAVEHDEKTDEHPNNRTVTKRVCGDKRNTQELYLDKSTTHKILTGEGDIKLEREQHPHTRLKILSRDEESVSPSILNITYHKTHENSLLNNRAINPHLNGVLCLDLVSERFESLMNSTNHDNFYSETDFSSVINLHRPMI</sequence>
<evidence type="ECO:0000313" key="1">
    <source>
        <dbReference type="EMBL" id="CAC5393579.1"/>
    </source>
</evidence>